<feature type="region of interest" description="Disordered" evidence="7">
    <location>
        <begin position="1"/>
        <end position="79"/>
    </location>
</feature>
<evidence type="ECO:0000256" key="7">
    <source>
        <dbReference type="SAM" id="MobiDB-lite"/>
    </source>
</evidence>
<reference evidence="8" key="1">
    <citation type="submission" date="2020-03" db="EMBL/GenBank/DDBJ databases">
        <title>Studies in the Genomics of Life Span.</title>
        <authorList>
            <person name="Glass D."/>
        </authorList>
    </citation>
    <scope>NUCLEOTIDE SEQUENCE</scope>
    <source>
        <strain evidence="8">LTLLF</strain>
        <tissue evidence="8">Muscle</tissue>
    </source>
</reference>
<gene>
    <name evidence="8" type="ORF">LTLLF_197305</name>
</gene>
<feature type="region of interest" description="Disordered" evidence="7">
    <location>
        <begin position="208"/>
        <end position="280"/>
    </location>
</feature>
<sequence>MVAPGGAMSDSESCSSSNSDAEELERCREAAMPAWGLEQRPQWTEKPRTGMGLSEERDSSPGPREVNKHDEDGNELQTTPEFRAFVAKKLGAMLDSSIAVSEVWKKPCKAEVQPVAEAEDGFRLFFTSIPGGHKKEASPKPCRKRQPPSSRGNKVAVSPIQSPANPAALPGSSDDSDEEWQRCREAAVSASDILQESAIHCAAEVEKEAERKKLKKKAKKKADIDLTGATGLKQEKEAGTVNGDPASLGTKKKKKKKKAKKAREASLRPPAECAAAGPAD</sequence>
<accession>A0A8J6FYQ8</accession>
<comment type="caution">
    <text evidence="8">The sequence shown here is derived from an EMBL/GenBank/DDBJ whole genome shotgun (WGS) entry which is preliminary data.</text>
</comment>
<dbReference type="EMBL" id="JAATJU010026735">
    <property type="protein sequence ID" value="KAH0501297.1"/>
    <property type="molecule type" value="Genomic_DNA"/>
</dbReference>
<comment type="subcellular location">
    <subcellularLocation>
        <location evidence="1">Nucleus envelope</location>
    </subcellularLocation>
</comment>
<evidence type="ECO:0000256" key="3">
    <source>
        <dbReference type="ARBA" id="ARBA00013465"/>
    </source>
</evidence>
<comment type="similarity">
    <text evidence="2">Belongs to the CUSTOS family.</text>
</comment>
<dbReference type="Pfam" id="PF23999">
    <property type="entry name" value="CUSTOS"/>
    <property type="match status" value="2"/>
</dbReference>
<dbReference type="PANTHER" id="PTHR14482">
    <property type="entry name" value="CHROMOSOME 12 ORF 43 HOMOLOG"/>
    <property type="match status" value="1"/>
</dbReference>
<dbReference type="GO" id="GO:0016055">
    <property type="term" value="P:Wnt signaling pathway"/>
    <property type="evidence" value="ECO:0007669"/>
    <property type="project" value="UniProtKB-KW"/>
</dbReference>
<evidence type="ECO:0000313" key="9">
    <source>
        <dbReference type="Proteomes" id="UP000710432"/>
    </source>
</evidence>
<evidence type="ECO:0000256" key="4">
    <source>
        <dbReference type="ARBA" id="ARBA00022473"/>
    </source>
</evidence>
<dbReference type="InterPro" id="IPR026694">
    <property type="entry name" value="CUSTOS"/>
</dbReference>
<keyword evidence="6" id="KW-0539">Nucleus</keyword>
<name>A0A8J6FYQ8_MICOH</name>
<dbReference type="AlphaFoldDB" id="A0A8J6FYQ8"/>
<dbReference type="PANTHER" id="PTHR14482:SF0">
    <property type="entry name" value="PROTEIN CUSTOS"/>
    <property type="match status" value="1"/>
</dbReference>
<dbReference type="GO" id="GO:0060061">
    <property type="term" value="P:Spemann organizer formation"/>
    <property type="evidence" value="ECO:0007669"/>
    <property type="project" value="TreeGrafter"/>
</dbReference>
<dbReference type="GO" id="GO:0005635">
    <property type="term" value="C:nuclear envelope"/>
    <property type="evidence" value="ECO:0007669"/>
    <property type="project" value="UniProtKB-SubCell"/>
</dbReference>
<evidence type="ECO:0000256" key="6">
    <source>
        <dbReference type="ARBA" id="ARBA00023242"/>
    </source>
</evidence>
<protein>
    <recommendedName>
        <fullName evidence="3">Protein CUSTOS</fullName>
    </recommendedName>
</protein>
<dbReference type="GO" id="GO:0030178">
    <property type="term" value="P:negative regulation of Wnt signaling pathway"/>
    <property type="evidence" value="ECO:0007669"/>
    <property type="project" value="TreeGrafter"/>
</dbReference>
<organism evidence="8 9">
    <name type="scientific">Microtus ochrogaster</name>
    <name type="common">Prairie vole</name>
    <dbReference type="NCBI Taxonomy" id="79684"/>
    <lineage>
        <taxon>Eukaryota</taxon>
        <taxon>Metazoa</taxon>
        <taxon>Chordata</taxon>
        <taxon>Craniata</taxon>
        <taxon>Vertebrata</taxon>
        <taxon>Euteleostomi</taxon>
        <taxon>Mammalia</taxon>
        <taxon>Eutheria</taxon>
        <taxon>Euarchontoglires</taxon>
        <taxon>Glires</taxon>
        <taxon>Rodentia</taxon>
        <taxon>Myomorpha</taxon>
        <taxon>Muroidea</taxon>
        <taxon>Cricetidae</taxon>
        <taxon>Arvicolinae</taxon>
        <taxon>Microtus</taxon>
    </lineage>
</organism>
<proteinExistence type="inferred from homology"/>
<feature type="compositionally biased region" description="Basic residues" evidence="7">
    <location>
        <begin position="250"/>
        <end position="261"/>
    </location>
</feature>
<evidence type="ECO:0000256" key="5">
    <source>
        <dbReference type="ARBA" id="ARBA00022687"/>
    </source>
</evidence>
<keyword evidence="5" id="KW-0879">Wnt signaling pathway</keyword>
<feature type="region of interest" description="Disordered" evidence="7">
    <location>
        <begin position="128"/>
        <end position="184"/>
    </location>
</feature>
<evidence type="ECO:0000313" key="8">
    <source>
        <dbReference type="EMBL" id="KAH0501297.1"/>
    </source>
</evidence>
<evidence type="ECO:0000256" key="1">
    <source>
        <dbReference type="ARBA" id="ARBA00004259"/>
    </source>
</evidence>
<keyword evidence="4" id="KW-0217">Developmental protein</keyword>
<feature type="compositionally biased region" description="Basic and acidic residues" evidence="7">
    <location>
        <begin position="43"/>
        <end position="71"/>
    </location>
</feature>
<dbReference type="Proteomes" id="UP000710432">
    <property type="component" value="Unassembled WGS sequence"/>
</dbReference>
<evidence type="ECO:0000256" key="2">
    <source>
        <dbReference type="ARBA" id="ARBA00008632"/>
    </source>
</evidence>
<feature type="compositionally biased region" description="Low complexity" evidence="7">
    <location>
        <begin position="9"/>
        <end position="19"/>
    </location>
</feature>